<evidence type="ECO:0000256" key="2">
    <source>
        <dbReference type="SAM" id="Phobius"/>
    </source>
</evidence>
<dbReference type="RefSeq" id="WP_060621336.1">
    <property type="nucleotide sequence ID" value="NZ_CP010411.1"/>
</dbReference>
<sequence>MTSQQNDSKRHSAHTASAVSRAKHRLGAPPLRARLTMLAAACPMIAQALMMVILLLHGQWLFAAMITPGIFACLVSLLLTLPSSPGPEKAPAPKQATIDVGIADDADDRAADLRHAPSQSIESLLHFARLPWRTIVGHWLEPLDLAVPIGMTGSEPLMLDLNRQGPHALVAGTTGSGKSVLLQSWCLALASMNGPEHLNFVFLDFKGGSAFRKLERLPHTVGSVCDLDLAHAVRALRALEAELTRREQLSAAIRASDIRDMVNPPPRLIVVIDEFHALKDQLPDYVNRLVRIASLGRSLGMYLIACTQNPMGQVSADMKANMSVSICLRVRDRLQSCELLGDGRAADLSPAMPGAAFCNDSEQVTAFRCATARDIDAVCRQIAFASRFVASQPQPPLFTAPLPRHVKDRTVADHAPQRIRFGLADDGINLREATVSLIGGNIGVIGPQGRGKTTLLETLARHASMADGLAVRVSSPHRRVWSSQWLHSGRRMPYASSDAPPPPHIVWFVDDADELFDPFRTDEQALSFTHALADESVSVVFTVSTIRPIRIPEHCNTRIVFPCGERTSDLMAGIPARLLDTMSLIDADNAGRAVLIEGTSACLVQCAS</sequence>
<accession>A0A0M3T6V3</accession>
<name>A0A0M3T6V3_BIFLI</name>
<dbReference type="PANTHER" id="PTHR22683">
    <property type="entry name" value="SPORULATION PROTEIN RELATED"/>
    <property type="match status" value="1"/>
</dbReference>
<evidence type="ECO:0000313" key="4">
    <source>
        <dbReference type="Proteomes" id="UP000067206"/>
    </source>
</evidence>
<dbReference type="CDD" id="cd01127">
    <property type="entry name" value="TrwB_TraG_TraD_VirD4"/>
    <property type="match status" value="1"/>
</dbReference>
<dbReference type="Proteomes" id="UP000067206">
    <property type="component" value="Chromosome"/>
</dbReference>
<organism evidence="3 4">
    <name type="scientific">Bifidobacterium longum subsp. infantis</name>
    <dbReference type="NCBI Taxonomy" id="1682"/>
    <lineage>
        <taxon>Bacteria</taxon>
        <taxon>Bacillati</taxon>
        <taxon>Actinomycetota</taxon>
        <taxon>Actinomycetes</taxon>
        <taxon>Bifidobacteriales</taxon>
        <taxon>Bifidobacteriaceae</taxon>
        <taxon>Bifidobacterium</taxon>
    </lineage>
</organism>
<feature type="region of interest" description="Disordered" evidence="1">
    <location>
        <begin position="1"/>
        <end position="23"/>
    </location>
</feature>
<dbReference type="GO" id="GO:0003677">
    <property type="term" value="F:DNA binding"/>
    <property type="evidence" value="ECO:0007669"/>
    <property type="project" value="InterPro"/>
</dbReference>
<protein>
    <submittedName>
        <fullName evidence="3">Cell division FtsK/SpoIIIE</fullName>
    </submittedName>
</protein>
<keyword evidence="2" id="KW-0472">Membrane</keyword>
<evidence type="ECO:0000256" key="1">
    <source>
        <dbReference type="SAM" id="MobiDB-lite"/>
    </source>
</evidence>
<feature type="transmembrane region" description="Helical" evidence="2">
    <location>
        <begin position="60"/>
        <end position="81"/>
    </location>
</feature>
<gene>
    <name evidence="3" type="ORF">RY67_2289</name>
</gene>
<dbReference type="PANTHER" id="PTHR22683:SF1">
    <property type="entry name" value="TYPE VII SECRETION SYSTEM PROTEIN ESSC"/>
    <property type="match status" value="1"/>
</dbReference>
<keyword evidence="3" id="KW-0131">Cell cycle</keyword>
<dbReference type="InterPro" id="IPR050206">
    <property type="entry name" value="FtsK/SpoIIIE/SftA"/>
</dbReference>
<dbReference type="GO" id="GO:0005524">
    <property type="term" value="F:ATP binding"/>
    <property type="evidence" value="ECO:0007669"/>
    <property type="project" value="UniProtKB-UniRule"/>
</dbReference>
<dbReference type="InterPro" id="IPR003593">
    <property type="entry name" value="AAA+_ATPase"/>
</dbReference>
<feature type="transmembrane region" description="Helical" evidence="2">
    <location>
        <begin position="35"/>
        <end position="54"/>
    </location>
</feature>
<dbReference type="SUPFAM" id="SSF52540">
    <property type="entry name" value="P-loop containing nucleoside triphosphate hydrolases"/>
    <property type="match status" value="2"/>
</dbReference>
<proteinExistence type="predicted"/>
<evidence type="ECO:0000313" key="3">
    <source>
        <dbReference type="EMBL" id="ALE10275.1"/>
    </source>
</evidence>
<dbReference type="Gene3D" id="3.40.50.300">
    <property type="entry name" value="P-loop containing nucleotide triphosphate hydrolases"/>
    <property type="match status" value="2"/>
</dbReference>
<dbReference type="PATRIC" id="fig|1682.24.peg.2229"/>
<dbReference type="AlphaFoldDB" id="A0A0M3T6V3"/>
<keyword evidence="3" id="KW-0132">Cell division</keyword>
<keyword evidence="2" id="KW-0812">Transmembrane</keyword>
<reference evidence="3 4" key="1">
    <citation type="submission" date="2014-12" db="EMBL/GenBank/DDBJ databases">
        <title>Complete genome sequence of Bifidobacterium longum subsp. infantis BT1.</title>
        <authorList>
            <person name="Kim J.F."/>
            <person name="Kwak M.-J."/>
        </authorList>
    </citation>
    <scope>NUCLEOTIDE SEQUENCE [LARGE SCALE GENOMIC DNA]</scope>
    <source>
        <strain evidence="3 4">BT1</strain>
    </source>
</reference>
<dbReference type="GO" id="GO:0051301">
    <property type="term" value="P:cell division"/>
    <property type="evidence" value="ECO:0007669"/>
    <property type="project" value="UniProtKB-KW"/>
</dbReference>
<keyword evidence="2" id="KW-1133">Transmembrane helix</keyword>
<dbReference type="InterPro" id="IPR002543">
    <property type="entry name" value="FtsK_dom"/>
</dbReference>
<dbReference type="Pfam" id="PF01580">
    <property type="entry name" value="FtsK_SpoIIIE"/>
    <property type="match status" value="1"/>
</dbReference>
<dbReference type="SMART" id="SM00382">
    <property type="entry name" value="AAA"/>
    <property type="match status" value="2"/>
</dbReference>
<dbReference type="EMBL" id="CP010411">
    <property type="protein sequence ID" value="ALE10275.1"/>
    <property type="molecule type" value="Genomic_DNA"/>
</dbReference>
<dbReference type="PROSITE" id="PS50901">
    <property type="entry name" value="FTSK"/>
    <property type="match status" value="1"/>
</dbReference>
<dbReference type="InterPro" id="IPR027417">
    <property type="entry name" value="P-loop_NTPase"/>
</dbReference>